<dbReference type="OMA" id="IWEIRPL"/>
<dbReference type="GO" id="GO:0006139">
    <property type="term" value="P:nucleobase-containing compound metabolic process"/>
    <property type="evidence" value="ECO:0007669"/>
    <property type="project" value="InterPro"/>
</dbReference>
<dbReference type="GeneID" id="24266084"/>
<dbReference type="Gene3D" id="3.30.420.10">
    <property type="entry name" value="Ribonuclease H-like superfamily/Ribonuclease H"/>
    <property type="match status" value="1"/>
</dbReference>
<dbReference type="Proteomes" id="UP000054561">
    <property type="component" value="Unassembled WGS sequence"/>
</dbReference>
<reference evidence="2 3" key="1">
    <citation type="submission" date="2014-03" db="EMBL/GenBank/DDBJ databases">
        <title>The Genome Sequence of Plasmodium fragile nilgiri.</title>
        <authorList>
            <consortium name="The Broad Institute Genomics Platform"/>
            <consortium name="The Broad Institute Genome Sequencing Center for Infectious Disease"/>
            <person name="Neafsey D."/>
            <person name="Duraisingh M."/>
            <person name="Young S.K."/>
            <person name="Zeng Q."/>
            <person name="Gargeya S."/>
            <person name="Abouelleil A."/>
            <person name="Alvarado L."/>
            <person name="Chapman S.B."/>
            <person name="Gainer-Dewar J."/>
            <person name="Goldberg J."/>
            <person name="Griggs A."/>
            <person name="Gujja S."/>
            <person name="Hansen M."/>
            <person name="Howarth C."/>
            <person name="Imamovic A."/>
            <person name="Larimer J."/>
            <person name="Pearson M."/>
            <person name="Poon T.W."/>
            <person name="Priest M."/>
            <person name="Roberts A."/>
            <person name="Saif S."/>
            <person name="Shea T."/>
            <person name="Sykes S."/>
            <person name="Wortman J."/>
            <person name="Nusbaum C."/>
            <person name="Birren B."/>
        </authorList>
    </citation>
    <scope>NUCLEOTIDE SEQUENCE [LARGE SCALE GENOMIC DNA]</scope>
    <source>
        <strain evidence="3">nilgiri</strain>
    </source>
</reference>
<dbReference type="PANTHER" id="PTHR46814:SF1">
    <property type="entry name" value="EGALITARIAN, ISOFORM B"/>
    <property type="match status" value="1"/>
</dbReference>
<dbReference type="Pfam" id="PF01612">
    <property type="entry name" value="DNA_pol_A_exo1"/>
    <property type="match status" value="1"/>
</dbReference>
<dbReference type="SUPFAM" id="SSF53098">
    <property type="entry name" value="Ribonuclease H-like"/>
    <property type="match status" value="1"/>
</dbReference>
<evidence type="ECO:0000313" key="3">
    <source>
        <dbReference type="Proteomes" id="UP000054561"/>
    </source>
</evidence>
<organism evidence="2 3">
    <name type="scientific">Plasmodium fragile</name>
    <dbReference type="NCBI Taxonomy" id="5857"/>
    <lineage>
        <taxon>Eukaryota</taxon>
        <taxon>Sar</taxon>
        <taxon>Alveolata</taxon>
        <taxon>Apicomplexa</taxon>
        <taxon>Aconoidasida</taxon>
        <taxon>Haemosporida</taxon>
        <taxon>Plasmodiidae</taxon>
        <taxon>Plasmodium</taxon>
        <taxon>Plasmodium (Plasmodium)</taxon>
    </lineage>
</organism>
<accession>A0A0D9QR57</accession>
<feature type="domain" description="3'-5' exonuclease" evidence="1">
    <location>
        <begin position="83"/>
        <end position="280"/>
    </location>
</feature>
<dbReference type="InterPro" id="IPR012337">
    <property type="entry name" value="RNaseH-like_sf"/>
</dbReference>
<dbReference type="GO" id="GO:0003676">
    <property type="term" value="F:nucleic acid binding"/>
    <property type="evidence" value="ECO:0007669"/>
    <property type="project" value="InterPro"/>
</dbReference>
<dbReference type="InterPro" id="IPR002562">
    <property type="entry name" value="3'-5'_exonuclease_dom"/>
</dbReference>
<protein>
    <recommendedName>
        <fullName evidence="1">3'-5' exonuclease domain-containing protein</fullName>
    </recommendedName>
</protein>
<keyword evidence="3" id="KW-1185">Reference proteome</keyword>
<dbReference type="OrthoDB" id="26838at2759"/>
<dbReference type="EMBL" id="KQ001650">
    <property type="protein sequence ID" value="KJP89559.1"/>
    <property type="molecule type" value="Genomic_DNA"/>
</dbReference>
<gene>
    <name evidence="2" type="ORF">AK88_00770</name>
</gene>
<proteinExistence type="predicted"/>
<evidence type="ECO:0000259" key="1">
    <source>
        <dbReference type="SMART" id="SM00474"/>
    </source>
</evidence>
<evidence type="ECO:0000313" key="2">
    <source>
        <dbReference type="EMBL" id="KJP89559.1"/>
    </source>
</evidence>
<dbReference type="AlphaFoldDB" id="A0A0D9QR57"/>
<dbReference type="GO" id="GO:0008408">
    <property type="term" value="F:3'-5' exonuclease activity"/>
    <property type="evidence" value="ECO:0007669"/>
    <property type="project" value="InterPro"/>
</dbReference>
<dbReference type="PANTHER" id="PTHR46814">
    <property type="entry name" value="EGALITARIAN, ISOFORM B"/>
    <property type="match status" value="1"/>
</dbReference>
<dbReference type="VEuPathDB" id="PlasmoDB:AK88_00770"/>
<dbReference type="RefSeq" id="XP_012333837.1">
    <property type="nucleotide sequence ID" value="XM_012478414.1"/>
</dbReference>
<name>A0A0D9QR57_PLAFR</name>
<dbReference type="InterPro" id="IPR036397">
    <property type="entry name" value="RNaseH_sf"/>
</dbReference>
<dbReference type="SMART" id="SM00474">
    <property type="entry name" value="35EXOc"/>
    <property type="match status" value="1"/>
</dbReference>
<sequence>MYLYHSNKLTIKKGIPFFRNVVNICFLRKAQNGDAVKRRKLFCSTKFISTISEGRETGCGQRNTDQPSTPFGSYTEKSSYKDIQIVENEKEGNDAAEEINQNDIIAVDFEGTNLGKYGKVCIMQVYTQERTQGRTHQTSECLFREKYYIFDLLKMSVIKSVKKIIENKKTLKLVHDCREDSSALYNQLGIKFENVYDTSRAHMLLMEKNRSNDIYQVSFLQLLNDYLGIKDECLSSIKKEMYKNEKIWEVRPLSKMSIIYALKNVKYLFPLYRIFDNMLSKKIVLEKSKDFVNYCFMNSQYKLPVDLAKRGNIVQAMLVSKSMLNCVFKLNTTRKGIACTPSSVAQFRDVKVGDVVLCVVSNKSIDQKILYLCKHDDVYDYWNLKERPRGKFKPSIHENATDPMIQFCDEEQPA</sequence>